<evidence type="ECO:0000313" key="2">
    <source>
        <dbReference type="Proteomes" id="UP001320706"/>
    </source>
</evidence>
<name>A0ACC3S9W2_9PEZI</name>
<organism evidence="1 2">
    <name type="scientific">Zalaria obscura</name>
    <dbReference type="NCBI Taxonomy" id="2024903"/>
    <lineage>
        <taxon>Eukaryota</taxon>
        <taxon>Fungi</taxon>
        <taxon>Dikarya</taxon>
        <taxon>Ascomycota</taxon>
        <taxon>Pezizomycotina</taxon>
        <taxon>Dothideomycetes</taxon>
        <taxon>Dothideomycetidae</taxon>
        <taxon>Dothideales</taxon>
        <taxon>Zalariaceae</taxon>
        <taxon>Zalaria</taxon>
    </lineage>
</organism>
<comment type="caution">
    <text evidence="1">The sequence shown here is derived from an EMBL/GenBank/DDBJ whole genome shotgun (WGS) entry which is preliminary data.</text>
</comment>
<gene>
    <name evidence="1" type="ORF">M8818_005460</name>
</gene>
<dbReference type="Proteomes" id="UP001320706">
    <property type="component" value="Unassembled WGS sequence"/>
</dbReference>
<protein>
    <submittedName>
        <fullName evidence="1">Uncharacterized protein</fullName>
    </submittedName>
</protein>
<reference evidence="1" key="1">
    <citation type="submission" date="2024-02" db="EMBL/GenBank/DDBJ databases">
        <title>Metagenome Assembled Genome of Zalaria obscura JY119.</title>
        <authorList>
            <person name="Vighnesh L."/>
            <person name="Jagadeeshwari U."/>
            <person name="Venkata Ramana C."/>
            <person name="Sasikala C."/>
        </authorList>
    </citation>
    <scope>NUCLEOTIDE SEQUENCE</scope>
    <source>
        <strain evidence="1">JY119</strain>
    </source>
</reference>
<dbReference type="EMBL" id="JAMKPW020000033">
    <property type="protein sequence ID" value="KAK8201935.1"/>
    <property type="molecule type" value="Genomic_DNA"/>
</dbReference>
<keyword evidence="2" id="KW-1185">Reference proteome</keyword>
<sequence>MATTNPSLPPGEYVDPAQAQGAQIPLQSFTLPDFPPQARGLKALTLTSDIKLDEYQKLLSEPYTIPPLPSSIESLTLELFSLGYPPGFLSELADKLPNLKSVVVYSQLFGGISTESLLDSIEFFRRVPGLRALHLLDVFARQSFFTGIAPYLRHEPGEGGRRGLMFLEINYTVQHTDAEFLPKIQAAELPALIGPGLITCAFNISEADVTDDPEDPTNAAKRVEEEDKGEPDNAMEKAQEDGVVAFNKTLAPGLVKALADEDKGPRNLKVLNTTLFTLTVPSLRKVVEKVRGVMVLSVTLEVDDFEKFRTQLVELLGECESLEQVEVVANPSLQFYMAINNTRANALEKAFPSKTDMEGLAEKCKNLASFKANILRSNSLGQIEWEKKDGEWERTVKGHLKGVIKAS</sequence>
<accession>A0ACC3S9W2</accession>
<evidence type="ECO:0000313" key="1">
    <source>
        <dbReference type="EMBL" id="KAK8201935.1"/>
    </source>
</evidence>
<proteinExistence type="predicted"/>